<proteinExistence type="predicted"/>
<feature type="region of interest" description="Disordered" evidence="1">
    <location>
        <begin position="25"/>
        <end position="72"/>
    </location>
</feature>
<protein>
    <submittedName>
        <fullName evidence="2">Uncharacterized protein</fullName>
    </submittedName>
</protein>
<dbReference type="EMBL" id="JBBPBN010000035">
    <property type="protein sequence ID" value="KAK9001773.1"/>
    <property type="molecule type" value="Genomic_DNA"/>
</dbReference>
<evidence type="ECO:0000256" key="1">
    <source>
        <dbReference type="SAM" id="MobiDB-lite"/>
    </source>
</evidence>
<sequence>MDMQPRAKLVWHRHWTHDCHHPAQMKKNHYHHPSQMGENHCDGGTRDGWPGATDDNTGTMEENWGGDANDEL</sequence>
<accession>A0ABR2QM73</accession>
<dbReference type="Proteomes" id="UP001396334">
    <property type="component" value="Unassembled WGS sequence"/>
</dbReference>
<comment type="caution">
    <text evidence="2">The sequence shown here is derived from an EMBL/GenBank/DDBJ whole genome shotgun (WGS) entry which is preliminary data.</text>
</comment>
<gene>
    <name evidence="2" type="ORF">V6N11_024471</name>
</gene>
<keyword evidence="3" id="KW-1185">Reference proteome</keyword>
<evidence type="ECO:0000313" key="3">
    <source>
        <dbReference type="Proteomes" id="UP001396334"/>
    </source>
</evidence>
<name>A0ABR2QM73_9ROSI</name>
<reference evidence="2 3" key="1">
    <citation type="journal article" date="2024" name="G3 (Bethesda)">
        <title>Genome assembly of Hibiscus sabdariffa L. provides insights into metabolisms of medicinal natural products.</title>
        <authorList>
            <person name="Kim T."/>
        </authorList>
    </citation>
    <scope>NUCLEOTIDE SEQUENCE [LARGE SCALE GENOMIC DNA]</scope>
    <source>
        <strain evidence="2">TK-2024</strain>
        <tissue evidence="2">Old leaves</tissue>
    </source>
</reference>
<evidence type="ECO:0000313" key="2">
    <source>
        <dbReference type="EMBL" id="KAK9001773.1"/>
    </source>
</evidence>
<organism evidence="2 3">
    <name type="scientific">Hibiscus sabdariffa</name>
    <name type="common">roselle</name>
    <dbReference type="NCBI Taxonomy" id="183260"/>
    <lineage>
        <taxon>Eukaryota</taxon>
        <taxon>Viridiplantae</taxon>
        <taxon>Streptophyta</taxon>
        <taxon>Embryophyta</taxon>
        <taxon>Tracheophyta</taxon>
        <taxon>Spermatophyta</taxon>
        <taxon>Magnoliopsida</taxon>
        <taxon>eudicotyledons</taxon>
        <taxon>Gunneridae</taxon>
        <taxon>Pentapetalae</taxon>
        <taxon>rosids</taxon>
        <taxon>malvids</taxon>
        <taxon>Malvales</taxon>
        <taxon>Malvaceae</taxon>
        <taxon>Malvoideae</taxon>
        <taxon>Hibiscus</taxon>
    </lineage>
</organism>